<evidence type="ECO:0000259" key="4">
    <source>
        <dbReference type="Pfam" id="PF00535"/>
    </source>
</evidence>
<evidence type="ECO:0000313" key="5">
    <source>
        <dbReference type="EMBL" id="RVU04744.1"/>
    </source>
</evidence>
<comment type="caution">
    <text evidence="5">The sequence shown here is derived from an EMBL/GenBank/DDBJ whole genome shotgun (WGS) entry which is preliminary data.</text>
</comment>
<keyword evidence="6" id="KW-1185">Reference proteome</keyword>
<dbReference type="InterPro" id="IPR001173">
    <property type="entry name" value="Glyco_trans_2-like"/>
</dbReference>
<dbReference type="EMBL" id="SACO01000007">
    <property type="protein sequence ID" value="RVU04744.1"/>
    <property type="molecule type" value="Genomic_DNA"/>
</dbReference>
<proteinExistence type="inferred from homology"/>
<dbReference type="OrthoDB" id="9771846at2"/>
<dbReference type="InterPro" id="IPR029044">
    <property type="entry name" value="Nucleotide-diphossugar_trans"/>
</dbReference>
<comment type="similarity">
    <text evidence="1">Belongs to the glycosyltransferase 2 family.</text>
</comment>
<evidence type="ECO:0000313" key="6">
    <source>
        <dbReference type="Proteomes" id="UP000282837"/>
    </source>
</evidence>
<dbReference type="Proteomes" id="UP000282837">
    <property type="component" value="Unassembled WGS sequence"/>
</dbReference>
<dbReference type="Pfam" id="PF00535">
    <property type="entry name" value="Glycos_transf_2"/>
    <property type="match status" value="1"/>
</dbReference>
<dbReference type="Gene3D" id="3.90.550.10">
    <property type="entry name" value="Spore Coat Polysaccharide Biosynthesis Protein SpsA, Chain A"/>
    <property type="match status" value="1"/>
</dbReference>
<dbReference type="SUPFAM" id="SSF53448">
    <property type="entry name" value="Nucleotide-diphospho-sugar transferases"/>
    <property type="match status" value="1"/>
</dbReference>
<accession>A0A3S2V6B5</accession>
<dbReference type="PANTHER" id="PTHR43179:SF12">
    <property type="entry name" value="GALACTOFURANOSYLTRANSFERASE GLFT2"/>
    <property type="match status" value="1"/>
</dbReference>
<dbReference type="GO" id="GO:0016757">
    <property type="term" value="F:glycosyltransferase activity"/>
    <property type="evidence" value="ECO:0007669"/>
    <property type="project" value="UniProtKB-KW"/>
</dbReference>
<evidence type="ECO:0000256" key="3">
    <source>
        <dbReference type="ARBA" id="ARBA00022679"/>
    </source>
</evidence>
<evidence type="ECO:0000256" key="2">
    <source>
        <dbReference type="ARBA" id="ARBA00022676"/>
    </source>
</evidence>
<gene>
    <name evidence="5" type="ORF">EOE18_11380</name>
</gene>
<dbReference type="RefSeq" id="WP_127709539.1">
    <property type="nucleotide sequence ID" value="NZ_SACO01000007.1"/>
</dbReference>
<name>A0A3S2V6B5_9SPHN</name>
<reference evidence="5 6" key="1">
    <citation type="submission" date="2019-01" db="EMBL/GenBank/DDBJ databases">
        <authorList>
            <person name="Chen W.-M."/>
        </authorList>
    </citation>
    <scope>NUCLEOTIDE SEQUENCE [LARGE SCALE GENOMIC DNA]</scope>
    <source>
        <strain evidence="5 6">FSY-9</strain>
    </source>
</reference>
<feature type="domain" description="Glycosyltransferase 2-like" evidence="4">
    <location>
        <begin position="4"/>
        <end position="130"/>
    </location>
</feature>
<keyword evidence="3 5" id="KW-0808">Transferase</keyword>
<dbReference type="PANTHER" id="PTHR43179">
    <property type="entry name" value="RHAMNOSYLTRANSFERASE WBBL"/>
    <property type="match status" value="1"/>
</dbReference>
<protein>
    <submittedName>
        <fullName evidence="5">Glycosyltransferase family 2 protein</fullName>
    </submittedName>
</protein>
<keyword evidence="2" id="KW-0328">Glycosyltransferase</keyword>
<evidence type="ECO:0000256" key="1">
    <source>
        <dbReference type="ARBA" id="ARBA00006739"/>
    </source>
</evidence>
<dbReference type="AlphaFoldDB" id="A0A3S2V6B5"/>
<sequence>MTVSICIIAFRNAEEIATCLDALALSTYTDFDVVVTENGGEAAFQELVSCLPHQLTGGQKVECLCAPSNLGYAGGVNHCIKARPDSEAWWVVNPDTTPDADALSALMRRVAKGDVHAAGSVLYHPDGKVQAFGGLWRAALARPESMGMGARIEASIDPLAIEASINYILGASLLVDRQFVEQVGLMREDYFLYCEEVEWCLRAVNMGLKLGFAPDSRVCHGQGGTTGSAAPIRQRPKLPIYLDERNKIHVVRDTKPWFQITAIPATFLLLCMRYLPKRAWKQWGYAASGWWAGVRGERGIPAWLG</sequence>
<organism evidence="5 6">
    <name type="scientific">Novosphingobium umbonatum</name>
    <dbReference type="NCBI Taxonomy" id="1908524"/>
    <lineage>
        <taxon>Bacteria</taxon>
        <taxon>Pseudomonadati</taxon>
        <taxon>Pseudomonadota</taxon>
        <taxon>Alphaproteobacteria</taxon>
        <taxon>Sphingomonadales</taxon>
        <taxon>Sphingomonadaceae</taxon>
        <taxon>Novosphingobium</taxon>
    </lineage>
</organism>